<dbReference type="EC" id="3.6.3.-" evidence="14"/>
<dbReference type="FunFam" id="3.40.50.300:FF:000221">
    <property type="entry name" value="Multidrug ABC transporter ATP-binding protein"/>
    <property type="match status" value="1"/>
</dbReference>
<dbReference type="InterPro" id="IPR003439">
    <property type="entry name" value="ABC_transporter-like_ATP-bd"/>
</dbReference>
<comment type="subcellular location">
    <subcellularLocation>
        <location evidence="1">Cell inner membrane</location>
        <topology evidence="1">Multi-pass membrane protein</topology>
    </subcellularLocation>
</comment>
<keyword evidence="14" id="KW-0378">Hydrolase</keyword>
<dbReference type="SMART" id="SM00382">
    <property type="entry name" value="AAA"/>
    <property type="match status" value="1"/>
</dbReference>
<evidence type="ECO:0000256" key="3">
    <source>
        <dbReference type="ARBA" id="ARBA00022475"/>
    </source>
</evidence>
<keyword evidence="7 14" id="KW-0067">ATP-binding</keyword>
<keyword evidence="4" id="KW-0997">Cell inner membrane</keyword>
<evidence type="ECO:0000256" key="7">
    <source>
        <dbReference type="ARBA" id="ARBA00022840"/>
    </source>
</evidence>
<dbReference type="Pfam" id="PF00005">
    <property type="entry name" value="ABC_tran"/>
    <property type="match status" value="1"/>
</dbReference>
<evidence type="ECO:0000256" key="4">
    <source>
        <dbReference type="ARBA" id="ARBA00022519"/>
    </source>
</evidence>
<keyword evidence="15" id="KW-1185">Reference proteome</keyword>
<dbReference type="PANTHER" id="PTHR24221:SF654">
    <property type="entry name" value="ATP-BINDING CASSETTE SUB-FAMILY B MEMBER 6"/>
    <property type="match status" value="1"/>
</dbReference>
<dbReference type="PROSITE" id="PS50893">
    <property type="entry name" value="ABC_TRANSPORTER_2"/>
    <property type="match status" value="1"/>
</dbReference>
<evidence type="ECO:0000256" key="8">
    <source>
        <dbReference type="ARBA" id="ARBA00022989"/>
    </source>
</evidence>
<dbReference type="STRING" id="92835.RS81_00206"/>
<dbReference type="GO" id="GO:0016887">
    <property type="term" value="F:ATP hydrolysis activity"/>
    <property type="evidence" value="ECO:0007669"/>
    <property type="project" value="InterPro"/>
</dbReference>
<dbReference type="InterPro" id="IPR036640">
    <property type="entry name" value="ABC1_TM_sf"/>
</dbReference>
<dbReference type="PATRIC" id="fig|92835.4.peg.215"/>
<keyword evidence="8 11" id="KW-1133">Transmembrane helix</keyword>
<dbReference type="AlphaFoldDB" id="A0A0M2HM10"/>
<evidence type="ECO:0000259" key="13">
    <source>
        <dbReference type="PROSITE" id="PS50929"/>
    </source>
</evidence>
<dbReference type="InterPro" id="IPR039421">
    <property type="entry name" value="Type_1_exporter"/>
</dbReference>
<dbReference type="Proteomes" id="UP000033956">
    <property type="component" value="Unassembled WGS sequence"/>
</dbReference>
<dbReference type="Gene3D" id="3.40.50.300">
    <property type="entry name" value="P-loop containing nucleotide triphosphate hydrolases"/>
    <property type="match status" value="1"/>
</dbReference>
<feature type="transmembrane region" description="Helical" evidence="11">
    <location>
        <begin position="296"/>
        <end position="318"/>
    </location>
</feature>
<dbReference type="Pfam" id="PF00664">
    <property type="entry name" value="ABC_membrane"/>
    <property type="match status" value="1"/>
</dbReference>
<evidence type="ECO:0000256" key="5">
    <source>
        <dbReference type="ARBA" id="ARBA00022692"/>
    </source>
</evidence>
<protein>
    <submittedName>
        <fullName evidence="14">Multidrug export ATP-binding/permease protein</fullName>
        <ecNumber evidence="14">3.6.3.-</ecNumber>
    </submittedName>
</protein>
<dbReference type="SUPFAM" id="SSF90123">
    <property type="entry name" value="ABC transporter transmembrane region"/>
    <property type="match status" value="1"/>
</dbReference>
<proteinExistence type="inferred from homology"/>
<comment type="similarity">
    <text evidence="10">Belongs to the ABC transporter superfamily. Siderophore-Fe(3+) uptake transporter (SIUT) (TC 3.A.1.21) family.</text>
</comment>
<keyword evidence="3" id="KW-1003">Cell membrane</keyword>
<name>A0A0M2HM10_9MICO</name>
<feature type="domain" description="ABC transmembrane type-1" evidence="13">
    <location>
        <begin position="52"/>
        <end position="321"/>
    </location>
</feature>
<feature type="transmembrane region" description="Helical" evidence="11">
    <location>
        <begin position="73"/>
        <end position="94"/>
    </location>
</feature>
<evidence type="ECO:0000259" key="12">
    <source>
        <dbReference type="PROSITE" id="PS50893"/>
    </source>
</evidence>
<accession>A0A0M2HM10</accession>
<dbReference type="GO" id="GO:0034040">
    <property type="term" value="F:ATPase-coupled lipid transmembrane transporter activity"/>
    <property type="evidence" value="ECO:0007669"/>
    <property type="project" value="TreeGrafter"/>
</dbReference>
<gene>
    <name evidence="14" type="ORF">RS81_00206</name>
</gene>
<dbReference type="GO" id="GO:0140359">
    <property type="term" value="F:ABC-type transporter activity"/>
    <property type="evidence" value="ECO:0007669"/>
    <property type="project" value="InterPro"/>
</dbReference>
<keyword evidence="2" id="KW-0813">Transport</keyword>
<dbReference type="SUPFAM" id="SSF52540">
    <property type="entry name" value="P-loop containing nucleoside triphosphate hydrolases"/>
    <property type="match status" value="1"/>
</dbReference>
<feature type="transmembrane region" description="Helical" evidence="11">
    <location>
        <begin position="38"/>
        <end position="61"/>
    </location>
</feature>
<dbReference type="RefSeq" id="WP_045274220.1">
    <property type="nucleotide sequence ID" value="NZ_BAAAUP010000003.1"/>
</dbReference>
<dbReference type="PANTHER" id="PTHR24221">
    <property type="entry name" value="ATP-BINDING CASSETTE SUB-FAMILY B"/>
    <property type="match status" value="1"/>
</dbReference>
<feature type="transmembrane region" description="Helical" evidence="11">
    <location>
        <begin position="265"/>
        <end position="290"/>
    </location>
</feature>
<keyword evidence="5 11" id="KW-0812">Transmembrane</keyword>
<dbReference type="InterPro" id="IPR027417">
    <property type="entry name" value="P-loop_NTPase"/>
</dbReference>
<evidence type="ECO:0000256" key="11">
    <source>
        <dbReference type="SAM" id="Phobius"/>
    </source>
</evidence>
<feature type="domain" description="ABC transporter" evidence="12">
    <location>
        <begin position="354"/>
        <end position="589"/>
    </location>
</feature>
<dbReference type="PROSITE" id="PS00211">
    <property type="entry name" value="ABC_TRANSPORTER_1"/>
    <property type="match status" value="1"/>
</dbReference>
<evidence type="ECO:0000313" key="15">
    <source>
        <dbReference type="Proteomes" id="UP000033956"/>
    </source>
</evidence>
<dbReference type="GO" id="GO:0005886">
    <property type="term" value="C:plasma membrane"/>
    <property type="evidence" value="ECO:0007669"/>
    <property type="project" value="UniProtKB-SubCell"/>
</dbReference>
<dbReference type="PROSITE" id="PS50929">
    <property type="entry name" value="ABC_TM1F"/>
    <property type="match status" value="1"/>
</dbReference>
<dbReference type="OrthoDB" id="9806127at2"/>
<evidence type="ECO:0000256" key="2">
    <source>
        <dbReference type="ARBA" id="ARBA00022448"/>
    </source>
</evidence>
<keyword evidence="9 11" id="KW-0472">Membrane</keyword>
<dbReference type="InterPro" id="IPR003593">
    <property type="entry name" value="AAA+_ATPase"/>
</dbReference>
<dbReference type="InterPro" id="IPR011527">
    <property type="entry name" value="ABC1_TM_dom"/>
</dbReference>
<evidence type="ECO:0000256" key="1">
    <source>
        <dbReference type="ARBA" id="ARBA00004429"/>
    </source>
</evidence>
<feature type="transmembrane region" description="Helical" evidence="11">
    <location>
        <begin position="154"/>
        <end position="171"/>
    </location>
</feature>
<dbReference type="EMBL" id="JYIZ01000022">
    <property type="protein sequence ID" value="KJL45473.1"/>
    <property type="molecule type" value="Genomic_DNA"/>
</dbReference>
<evidence type="ECO:0000256" key="6">
    <source>
        <dbReference type="ARBA" id="ARBA00022741"/>
    </source>
</evidence>
<evidence type="ECO:0000256" key="9">
    <source>
        <dbReference type="ARBA" id="ARBA00023136"/>
    </source>
</evidence>
<sequence length="595" mass="64753">MTQKAFTGAIRIVNITQNPRPARAVLKLLARRPGRMTIAILAFACKEIPLWFLPVVTARIIDIVATGGEVSTVLIWFSIAAVLLVQNYPMHIIYTRNFMTVVRDTGADLRNALAARLQSLSIGYHTRVSSSIVQTKVVRDVENIELMLQQITHPLLSSTMVMIGAISMTAITVPQFLPVYALAVPIAIGIRHGLRNRSRERNEVFRREVETLSARVGEMASLIPVTRAHGLEQTAVTRVATGADGVRRAGLRLDMLNGHVASISWVAMQLLGVGCLVLAAIFSLTGFLPITPGEVVLLSTYFTLLTGGLTQLLMLIPVGARGLESVRSISEVLQEPDLELNEGKRAVDSVGGHLELDHVSHRYPEADRDALRDISLDIPPGETVAFVGSSGSGKSTMLNIVLGFVRPSAGRILLDGVDMQELDLRTVRRSVSVVPQESVLFEGTIRENIAYGLDDVSDERLRAALRDANAAEFVDRLPEGWDTVVGERGARLSGGQRQRLAIARALVRDPRILLLDEATSALDPESEQLVKEALNRLMKGRTTLVVAHRLSTIRQADRIVVLEHGEIVEVGSHDALVQAAGRYAHLHATQAGVPG</sequence>
<dbReference type="CDD" id="cd07346">
    <property type="entry name" value="ABC_6TM_exporters"/>
    <property type="match status" value="1"/>
</dbReference>
<organism evidence="14 15">
    <name type="scientific">Microbacterium terrae</name>
    <dbReference type="NCBI Taxonomy" id="69369"/>
    <lineage>
        <taxon>Bacteria</taxon>
        <taxon>Bacillati</taxon>
        <taxon>Actinomycetota</taxon>
        <taxon>Actinomycetes</taxon>
        <taxon>Micrococcales</taxon>
        <taxon>Microbacteriaceae</taxon>
        <taxon>Microbacterium</taxon>
    </lineage>
</organism>
<dbReference type="Gene3D" id="1.20.1560.10">
    <property type="entry name" value="ABC transporter type 1, transmembrane domain"/>
    <property type="match status" value="1"/>
</dbReference>
<reference evidence="14 15" key="1">
    <citation type="submission" date="2015-02" db="EMBL/GenBank/DDBJ databases">
        <title>Draft genome sequences of ten Microbacterium spp. with emphasis on heavy metal contaminated environments.</title>
        <authorList>
            <person name="Corretto E."/>
        </authorList>
    </citation>
    <scope>NUCLEOTIDE SEQUENCE [LARGE SCALE GENOMIC DNA]</scope>
    <source>
        <strain evidence="14 15">DSM 12510</strain>
    </source>
</reference>
<evidence type="ECO:0000256" key="10">
    <source>
        <dbReference type="ARBA" id="ARBA00023455"/>
    </source>
</evidence>
<dbReference type="GO" id="GO:0005524">
    <property type="term" value="F:ATP binding"/>
    <property type="evidence" value="ECO:0007669"/>
    <property type="project" value="UniProtKB-KW"/>
</dbReference>
<keyword evidence="6" id="KW-0547">Nucleotide-binding</keyword>
<evidence type="ECO:0000313" key="14">
    <source>
        <dbReference type="EMBL" id="KJL45473.1"/>
    </source>
</evidence>
<comment type="caution">
    <text evidence="14">The sequence shown here is derived from an EMBL/GenBank/DDBJ whole genome shotgun (WGS) entry which is preliminary data.</text>
</comment>
<dbReference type="InterPro" id="IPR017871">
    <property type="entry name" value="ABC_transporter-like_CS"/>
</dbReference>